<dbReference type="AlphaFoldDB" id="D0LHD5"/>
<sequence length="123" mass="13707">MPVIQTPEKHTHERPNTRFTTLAAPSRGTRETSLWRVQIQPNTAAPAHELTREELFYVLAGQARIELAGEQHRVRAGDVIVVPADTLFALHNDSDEELEMLCCLPVGAQAKLDGQVFTPPWAE</sequence>
<gene>
    <name evidence="2" type="ordered locus">Hoch_5804</name>
</gene>
<accession>D0LHD5</accession>
<reference evidence="2 3" key="1">
    <citation type="journal article" date="2010" name="Stand. Genomic Sci.">
        <title>Complete genome sequence of Haliangium ochraceum type strain (SMP-2).</title>
        <authorList>
            <consortium name="US DOE Joint Genome Institute (JGI-PGF)"/>
            <person name="Ivanova N."/>
            <person name="Daum C."/>
            <person name="Lang E."/>
            <person name="Abt B."/>
            <person name="Kopitz M."/>
            <person name="Saunders E."/>
            <person name="Lapidus A."/>
            <person name="Lucas S."/>
            <person name="Glavina Del Rio T."/>
            <person name="Nolan M."/>
            <person name="Tice H."/>
            <person name="Copeland A."/>
            <person name="Cheng J.F."/>
            <person name="Chen F."/>
            <person name="Bruce D."/>
            <person name="Goodwin L."/>
            <person name="Pitluck S."/>
            <person name="Mavromatis K."/>
            <person name="Pati A."/>
            <person name="Mikhailova N."/>
            <person name="Chen A."/>
            <person name="Palaniappan K."/>
            <person name="Land M."/>
            <person name="Hauser L."/>
            <person name="Chang Y.J."/>
            <person name="Jeffries C.D."/>
            <person name="Detter J.C."/>
            <person name="Brettin T."/>
            <person name="Rohde M."/>
            <person name="Goker M."/>
            <person name="Bristow J."/>
            <person name="Markowitz V."/>
            <person name="Eisen J.A."/>
            <person name="Hugenholtz P."/>
            <person name="Kyrpides N.C."/>
            <person name="Klenk H.P."/>
        </authorList>
    </citation>
    <scope>NUCLEOTIDE SEQUENCE [LARGE SCALE GENOMIC DNA]</scope>
    <source>
        <strain evidence="3">DSM 14365 / CIP 107738 / JCM 11303 / AJ 13395 / SMP-2</strain>
    </source>
</reference>
<dbReference type="RefSeq" id="WP_012830872.1">
    <property type="nucleotide sequence ID" value="NC_013440.1"/>
</dbReference>
<evidence type="ECO:0000313" key="3">
    <source>
        <dbReference type="Proteomes" id="UP000001880"/>
    </source>
</evidence>
<dbReference type="Pfam" id="PF07883">
    <property type="entry name" value="Cupin_2"/>
    <property type="match status" value="1"/>
</dbReference>
<dbReference type="SMART" id="SM00835">
    <property type="entry name" value="Cupin_1"/>
    <property type="match status" value="1"/>
</dbReference>
<evidence type="ECO:0000313" key="2">
    <source>
        <dbReference type="EMBL" id="ACY18280.1"/>
    </source>
</evidence>
<name>D0LHD5_HALO1</name>
<dbReference type="InterPro" id="IPR014710">
    <property type="entry name" value="RmlC-like_jellyroll"/>
</dbReference>
<dbReference type="eggNOG" id="COG0662">
    <property type="taxonomic scope" value="Bacteria"/>
</dbReference>
<dbReference type="InterPro" id="IPR011051">
    <property type="entry name" value="RmlC_Cupin_sf"/>
</dbReference>
<organism evidence="2 3">
    <name type="scientific">Haliangium ochraceum (strain DSM 14365 / JCM 11303 / SMP-2)</name>
    <dbReference type="NCBI Taxonomy" id="502025"/>
    <lineage>
        <taxon>Bacteria</taxon>
        <taxon>Pseudomonadati</taxon>
        <taxon>Myxococcota</taxon>
        <taxon>Polyangia</taxon>
        <taxon>Haliangiales</taxon>
        <taxon>Kofleriaceae</taxon>
        <taxon>Haliangium</taxon>
    </lineage>
</organism>
<proteinExistence type="predicted"/>
<dbReference type="Proteomes" id="UP000001880">
    <property type="component" value="Chromosome"/>
</dbReference>
<dbReference type="PANTHER" id="PTHR36440:SF1">
    <property type="entry name" value="PUTATIVE (AFU_ORTHOLOGUE AFUA_8G07350)-RELATED"/>
    <property type="match status" value="1"/>
</dbReference>
<dbReference type="HOGENOM" id="CLU_132093_0_0_7"/>
<dbReference type="STRING" id="502025.Hoch_5804"/>
<dbReference type="InterPro" id="IPR006045">
    <property type="entry name" value="Cupin_1"/>
</dbReference>
<dbReference type="Gene3D" id="2.60.120.10">
    <property type="entry name" value="Jelly Rolls"/>
    <property type="match status" value="1"/>
</dbReference>
<dbReference type="EMBL" id="CP001804">
    <property type="protein sequence ID" value="ACY18280.1"/>
    <property type="molecule type" value="Genomic_DNA"/>
</dbReference>
<dbReference type="PANTHER" id="PTHR36440">
    <property type="entry name" value="PUTATIVE (AFU_ORTHOLOGUE AFUA_8G07350)-RELATED"/>
    <property type="match status" value="1"/>
</dbReference>
<protein>
    <submittedName>
        <fullName evidence="2">Cupin 2 conserved barrel domain protein</fullName>
    </submittedName>
</protein>
<dbReference type="InterPro" id="IPR053146">
    <property type="entry name" value="QDO-like"/>
</dbReference>
<dbReference type="SUPFAM" id="SSF51182">
    <property type="entry name" value="RmlC-like cupins"/>
    <property type="match status" value="1"/>
</dbReference>
<dbReference type="KEGG" id="hoh:Hoch_5804"/>
<feature type="domain" description="Cupin type-1" evidence="1">
    <location>
        <begin position="5"/>
        <end position="118"/>
    </location>
</feature>
<evidence type="ECO:0000259" key="1">
    <source>
        <dbReference type="SMART" id="SM00835"/>
    </source>
</evidence>
<keyword evidence="3" id="KW-1185">Reference proteome</keyword>
<dbReference type="InterPro" id="IPR013096">
    <property type="entry name" value="Cupin_2"/>
</dbReference>
<dbReference type="OrthoDB" id="1121052at2"/>